<reference evidence="1" key="1">
    <citation type="submission" date="2023-05" db="EMBL/GenBank/DDBJ databases">
        <authorList>
            <consortium name="ELIXIR-Norway"/>
        </authorList>
    </citation>
    <scope>NUCLEOTIDE SEQUENCE</scope>
</reference>
<gene>
    <name evidence="1" type="ORF">MRATA1EN3_LOCUS3107</name>
</gene>
<name>A0ACB0DUI1_RANTA</name>
<evidence type="ECO:0000313" key="1">
    <source>
        <dbReference type="EMBL" id="CAI9691894.1"/>
    </source>
</evidence>
<accession>A0ACB0DUI1</accession>
<protein>
    <submittedName>
        <fullName evidence="1">Uncharacterized protein</fullName>
    </submittedName>
</protein>
<sequence length="135" mass="14270">MRNRLARAPLCSRSPFGQRAAGEEGVPEPQRLGPGAAQPDAEACREPGPDGAPLRAGTPRAPWPRPGLPARPGGGARGQDIPRLAAAGQASYARARQGCSPGRSPAAPSRAAPRAQDRAGYFFRHWLTVYVRKTQ</sequence>
<dbReference type="Proteomes" id="UP001162501">
    <property type="component" value="Chromosome 10"/>
</dbReference>
<dbReference type="EMBL" id="OX596094">
    <property type="protein sequence ID" value="CAI9691894.1"/>
    <property type="molecule type" value="Genomic_DNA"/>
</dbReference>
<evidence type="ECO:0000313" key="2">
    <source>
        <dbReference type="Proteomes" id="UP001162501"/>
    </source>
</evidence>
<proteinExistence type="predicted"/>
<organism evidence="1 2">
    <name type="scientific">Rangifer tarandus platyrhynchus</name>
    <name type="common">Svalbard reindeer</name>
    <dbReference type="NCBI Taxonomy" id="3082113"/>
    <lineage>
        <taxon>Eukaryota</taxon>
        <taxon>Metazoa</taxon>
        <taxon>Chordata</taxon>
        <taxon>Craniata</taxon>
        <taxon>Vertebrata</taxon>
        <taxon>Euteleostomi</taxon>
        <taxon>Mammalia</taxon>
        <taxon>Eutheria</taxon>
        <taxon>Laurasiatheria</taxon>
        <taxon>Artiodactyla</taxon>
        <taxon>Ruminantia</taxon>
        <taxon>Pecora</taxon>
        <taxon>Cervidae</taxon>
        <taxon>Odocoileinae</taxon>
        <taxon>Rangifer</taxon>
    </lineage>
</organism>